<proteinExistence type="predicted"/>
<accession>A0A0E9SQI7</accession>
<sequence length="36" mass="3998">MKDKRKSVSVRQGGRSYVILYCGPEAVGEKLILGMK</sequence>
<organism evidence="1">
    <name type="scientific">Anguilla anguilla</name>
    <name type="common">European freshwater eel</name>
    <name type="synonym">Muraena anguilla</name>
    <dbReference type="NCBI Taxonomy" id="7936"/>
    <lineage>
        <taxon>Eukaryota</taxon>
        <taxon>Metazoa</taxon>
        <taxon>Chordata</taxon>
        <taxon>Craniata</taxon>
        <taxon>Vertebrata</taxon>
        <taxon>Euteleostomi</taxon>
        <taxon>Actinopterygii</taxon>
        <taxon>Neopterygii</taxon>
        <taxon>Teleostei</taxon>
        <taxon>Anguilliformes</taxon>
        <taxon>Anguillidae</taxon>
        <taxon>Anguilla</taxon>
    </lineage>
</organism>
<dbReference type="EMBL" id="GBXM01065006">
    <property type="protein sequence ID" value="JAH43571.1"/>
    <property type="molecule type" value="Transcribed_RNA"/>
</dbReference>
<evidence type="ECO:0000313" key="1">
    <source>
        <dbReference type="EMBL" id="JAH43571.1"/>
    </source>
</evidence>
<name>A0A0E9SQI7_ANGAN</name>
<reference evidence="1" key="2">
    <citation type="journal article" date="2015" name="Fish Shellfish Immunol.">
        <title>Early steps in the European eel (Anguilla anguilla)-Vibrio vulnificus interaction in the gills: Role of the RtxA13 toxin.</title>
        <authorList>
            <person name="Callol A."/>
            <person name="Pajuelo D."/>
            <person name="Ebbesson L."/>
            <person name="Teles M."/>
            <person name="MacKenzie S."/>
            <person name="Amaro C."/>
        </authorList>
    </citation>
    <scope>NUCLEOTIDE SEQUENCE</scope>
</reference>
<protein>
    <submittedName>
        <fullName evidence="1">Uncharacterized protein</fullName>
    </submittedName>
</protein>
<dbReference type="AlphaFoldDB" id="A0A0E9SQI7"/>
<reference evidence="1" key="1">
    <citation type="submission" date="2014-11" db="EMBL/GenBank/DDBJ databases">
        <authorList>
            <person name="Amaro Gonzalez C."/>
        </authorList>
    </citation>
    <scope>NUCLEOTIDE SEQUENCE</scope>
</reference>